<evidence type="ECO:0000259" key="15">
    <source>
        <dbReference type="SMART" id="SM00670"/>
    </source>
</evidence>
<comment type="similarity">
    <text evidence="4">Belongs to the RNR ribonuclease family.</text>
</comment>
<evidence type="ECO:0000256" key="7">
    <source>
        <dbReference type="ARBA" id="ARBA00022722"/>
    </source>
</evidence>
<dbReference type="GO" id="GO:0071038">
    <property type="term" value="P:TRAMP-dependent tRNA surveillance pathway"/>
    <property type="evidence" value="ECO:0007669"/>
    <property type="project" value="EnsemblFungi"/>
</dbReference>
<dbReference type="InterPro" id="IPR041505">
    <property type="entry name" value="Dis3_CSD2"/>
</dbReference>
<protein>
    <recommendedName>
        <fullName evidence="13">Ribosomal RNA-processing protein 44</fullName>
    </recommendedName>
</protein>
<dbReference type="InterPro" id="IPR001900">
    <property type="entry name" value="RNase_II/R"/>
</dbReference>
<evidence type="ECO:0000256" key="11">
    <source>
        <dbReference type="ARBA" id="ARBA00022884"/>
    </source>
</evidence>
<evidence type="ECO:0000256" key="4">
    <source>
        <dbReference type="ARBA" id="ARBA00005785"/>
    </source>
</evidence>
<dbReference type="SMART" id="SM00955">
    <property type="entry name" value="RNB"/>
    <property type="match status" value="1"/>
</dbReference>
<keyword evidence="10" id="KW-0269">Exonuclease</keyword>
<comment type="cofactor">
    <cofactor evidence="1">
        <name>Mg(2+)</name>
        <dbReference type="ChEBI" id="CHEBI:18420"/>
    </cofactor>
</comment>
<keyword evidence="8" id="KW-0378">Hydrolase</keyword>
<dbReference type="Pfam" id="PF17215">
    <property type="entry name" value="Rrp44_S1"/>
    <property type="match status" value="1"/>
</dbReference>
<reference evidence="17 18" key="1">
    <citation type="submission" date="2016-07" db="EMBL/GenBank/DDBJ databases">
        <title>Pervasive Adenine N6-methylation of Active Genes in Fungi.</title>
        <authorList>
            <consortium name="DOE Joint Genome Institute"/>
            <person name="Mondo S.J."/>
            <person name="Dannebaum R.O."/>
            <person name="Kuo R.C."/>
            <person name="Labutti K."/>
            <person name="Haridas S."/>
            <person name="Kuo A."/>
            <person name="Salamov A."/>
            <person name="Ahrendt S.R."/>
            <person name="Lipzen A."/>
            <person name="Sullivan W."/>
            <person name="Andreopoulos W.B."/>
            <person name="Clum A."/>
            <person name="Lindquist E."/>
            <person name="Daum C."/>
            <person name="Ramamoorthy G.K."/>
            <person name="Gryganskyi A."/>
            <person name="Culley D."/>
            <person name="Magnuson J.K."/>
            <person name="James T.Y."/>
            <person name="O'Malley M.A."/>
            <person name="Stajich J.E."/>
            <person name="Spatafora J.W."/>
            <person name="Visel A."/>
            <person name="Grigoriev I.V."/>
        </authorList>
    </citation>
    <scope>NUCLEOTIDE SEQUENCE [LARGE SCALE GENOMIC DNA]</scope>
    <source>
        <strain evidence="17 18">JEL800</strain>
    </source>
</reference>
<evidence type="ECO:0000256" key="3">
    <source>
        <dbReference type="ARBA" id="ARBA00004496"/>
    </source>
</evidence>
<dbReference type="PANTHER" id="PTHR23355:SF35">
    <property type="entry name" value="EXOSOME COMPLEX EXONUCLEASE RRP44"/>
    <property type="match status" value="1"/>
</dbReference>
<dbReference type="Pfam" id="PF13638">
    <property type="entry name" value="PIN_4"/>
    <property type="match status" value="1"/>
</dbReference>
<dbReference type="Pfam" id="PF00773">
    <property type="entry name" value="RNB"/>
    <property type="match status" value="1"/>
</dbReference>
<keyword evidence="7" id="KW-0540">Nuclease</keyword>
<dbReference type="SUPFAM" id="SSF50249">
    <property type="entry name" value="Nucleic acid-binding proteins"/>
    <property type="match status" value="3"/>
</dbReference>
<dbReference type="InterPro" id="IPR002716">
    <property type="entry name" value="PIN_dom"/>
</dbReference>
<organism evidence="17 18">
    <name type="scientific">Rhizoclosmatium globosum</name>
    <dbReference type="NCBI Taxonomy" id="329046"/>
    <lineage>
        <taxon>Eukaryota</taxon>
        <taxon>Fungi</taxon>
        <taxon>Fungi incertae sedis</taxon>
        <taxon>Chytridiomycota</taxon>
        <taxon>Chytridiomycota incertae sedis</taxon>
        <taxon>Chytridiomycetes</taxon>
        <taxon>Chytridiales</taxon>
        <taxon>Chytriomycetaceae</taxon>
        <taxon>Rhizoclosmatium</taxon>
    </lineage>
</organism>
<dbReference type="GO" id="GO:0000785">
    <property type="term" value="C:chromatin"/>
    <property type="evidence" value="ECO:0007669"/>
    <property type="project" value="EnsemblFungi"/>
</dbReference>
<dbReference type="InterPro" id="IPR029060">
    <property type="entry name" value="PIN-like_dom_sf"/>
</dbReference>
<dbReference type="SMART" id="SM00670">
    <property type="entry name" value="PINc"/>
    <property type="match status" value="1"/>
</dbReference>
<dbReference type="Pfam" id="PF17216">
    <property type="entry name" value="Rrp44_CSD1"/>
    <property type="match status" value="1"/>
</dbReference>
<evidence type="ECO:0000256" key="12">
    <source>
        <dbReference type="ARBA" id="ARBA00023242"/>
    </source>
</evidence>
<dbReference type="InterPro" id="IPR050180">
    <property type="entry name" value="RNR_Ribonuclease"/>
</dbReference>
<dbReference type="FunFam" id="3.40.50.1010:FF:000021">
    <property type="entry name" value="DIS3-like exonuclease 1 isoform X1"/>
    <property type="match status" value="1"/>
</dbReference>
<evidence type="ECO:0000256" key="1">
    <source>
        <dbReference type="ARBA" id="ARBA00001946"/>
    </source>
</evidence>
<dbReference type="GO" id="GO:0071035">
    <property type="term" value="P:nuclear polyadenylation-dependent rRNA catabolic process"/>
    <property type="evidence" value="ECO:0007669"/>
    <property type="project" value="EnsemblFungi"/>
</dbReference>
<dbReference type="EMBL" id="MCGO01000012">
    <property type="protein sequence ID" value="ORY48228.1"/>
    <property type="molecule type" value="Genomic_DNA"/>
</dbReference>
<evidence type="ECO:0000256" key="8">
    <source>
        <dbReference type="ARBA" id="ARBA00022801"/>
    </source>
</evidence>
<dbReference type="GO" id="GO:0071039">
    <property type="term" value="P:nuclear polyadenylation-dependent CUT catabolic process"/>
    <property type="evidence" value="ECO:0007669"/>
    <property type="project" value="EnsemblFungi"/>
</dbReference>
<dbReference type="STRING" id="329046.A0A1Y2CMG0"/>
<dbReference type="Proteomes" id="UP000193642">
    <property type="component" value="Unassembled WGS sequence"/>
</dbReference>
<dbReference type="InterPro" id="IPR012340">
    <property type="entry name" value="NA-bd_OB-fold"/>
</dbReference>
<dbReference type="GO" id="GO:0043628">
    <property type="term" value="P:regulatory ncRNA 3'-end processing"/>
    <property type="evidence" value="ECO:0007669"/>
    <property type="project" value="EnsemblFungi"/>
</dbReference>
<dbReference type="GO" id="GO:0030847">
    <property type="term" value="P:termination of RNA polymerase II transcription, exosome-dependent"/>
    <property type="evidence" value="ECO:0007669"/>
    <property type="project" value="EnsemblFungi"/>
</dbReference>
<dbReference type="Gene3D" id="2.40.50.700">
    <property type="match status" value="1"/>
</dbReference>
<dbReference type="GO" id="GO:0000467">
    <property type="term" value="P:exonucleolytic trimming to generate mature 3'-end of 5.8S rRNA from tricistronic rRNA transcript (SSU-rRNA, 5.8S rRNA, LSU-rRNA)"/>
    <property type="evidence" value="ECO:0007669"/>
    <property type="project" value="EnsemblFungi"/>
</dbReference>
<evidence type="ECO:0000256" key="2">
    <source>
        <dbReference type="ARBA" id="ARBA00004123"/>
    </source>
</evidence>
<dbReference type="GO" id="GO:0000049">
    <property type="term" value="F:tRNA binding"/>
    <property type="evidence" value="ECO:0007669"/>
    <property type="project" value="EnsemblFungi"/>
</dbReference>
<dbReference type="GO" id="GO:0000176">
    <property type="term" value="C:nuclear exosome (RNase complex)"/>
    <property type="evidence" value="ECO:0007669"/>
    <property type="project" value="EnsemblFungi"/>
</dbReference>
<dbReference type="GO" id="GO:0071031">
    <property type="term" value="P:nuclear mRNA surveillance of mRNA 3'-end processing"/>
    <property type="evidence" value="ECO:0007669"/>
    <property type="project" value="EnsemblFungi"/>
</dbReference>
<dbReference type="OrthoDB" id="372421at2759"/>
<dbReference type="GO" id="GO:0031267">
    <property type="term" value="F:small GTPase binding"/>
    <property type="evidence" value="ECO:0007669"/>
    <property type="project" value="EnsemblFungi"/>
</dbReference>
<dbReference type="GO" id="GO:0004521">
    <property type="term" value="F:RNA endonuclease activity"/>
    <property type="evidence" value="ECO:0007669"/>
    <property type="project" value="EnsemblFungi"/>
</dbReference>
<comment type="caution">
    <text evidence="17">The sequence shown here is derived from an EMBL/GenBank/DDBJ whole genome shotgun (WGS) entry which is preliminary data.</text>
</comment>
<dbReference type="GO" id="GO:1990251">
    <property type="term" value="C:nuclear exosome focus"/>
    <property type="evidence" value="ECO:0007669"/>
    <property type="project" value="EnsemblFungi"/>
</dbReference>
<dbReference type="GO" id="GO:0070651">
    <property type="term" value="P:nonfunctional rRNA decay"/>
    <property type="evidence" value="ECO:0007669"/>
    <property type="project" value="EnsemblFungi"/>
</dbReference>
<gene>
    <name evidence="17" type="ORF">BCR33DRAFT_753320</name>
</gene>
<dbReference type="SUPFAM" id="SSF88723">
    <property type="entry name" value="PIN domain-like"/>
    <property type="match status" value="1"/>
</dbReference>
<dbReference type="FunFam" id="2.40.50.700:FF:000001">
    <property type="entry name" value="Exosome complex exonuclease exoribonuclease (Rrp44)"/>
    <property type="match status" value="1"/>
</dbReference>
<keyword evidence="6" id="KW-0698">rRNA processing</keyword>
<keyword evidence="11" id="KW-0694">RNA-binding</keyword>
<proteinExistence type="inferred from homology"/>
<dbReference type="AlphaFoldDB" id="A0A1Y2CMG0"/>
<evidence type="ECO:0000256" key="5">
    <source>
        <dbReference type="ARBA" id="ARBA00022490"/>
    </source>
</evidence>
<keyword evidence="9" id="KW-0271">Exosome</keyword>
<evidence type="ECO:0000256" key="9">
    <source>
        <dbReference type="ARBA" id="ARBA00022835"/>
    </source>
</evidence>
<feature type="domain" description="PIN" evidence="15">
    <location>
        <begin position="65"/>
        <end position="186"/>
    </location>
</feature>
<dbReference type="Gene3D" id="2.40.50.690">
    <property type="match status" value="1"/>
</dbReference>
<dbReference type="InterPro" id="IPR033770">
    <property type="entry name" value="RRP44_S1"/>
</dbReference>
<dbReference type="GO" id="GO:0005730">
    <property type="term" value="C:nucleolus"/>
    <property type="evidence" value="ECO:0007669"/>
    <property type="project" value="EnsemblFungi"/>
</dbReference>
<evidence type="ECO:0000259" key="16">
    <source>
        <dbReference type="SMART" id="SM00955"/>
    </source>
</evidence>
<dbReference type="Gene3D" id="2.40.50.140">
    <property type="entry name" value="Nucleic acid-binding proteins"/>
    <property type="match status" value="1"/>
</dbReference>
<dbReference type="GO" id="GO:0000175">
    <property type="term" value="F:3'-5'-RNA exonuclease activity"/>
    <property type="evidence" value="ECO:0007669"/>
    <property type="project" value="EnsemblFungi"/>
</dbReference>
<name>A0A1Y2CMG0_9FUNG</name>
<keyword evidence="5" id="KW-0963">Cytoplasm</keyword>
<dbReference type="PANTHER" id="PTHR23355">
    <property type="entry name" value="RIBONUCLEASE"/>
    <property type="match status" value="1"/>
</dbReference>
<dbReference type="Gene3D" id="3.40.50.1010">
    <property type="entry name" value="5'-nuclease"/>
    <property type="match status" value="1"/>
</dbReference>
<dbReference type="InterPro" id="IPR033771">
    <property type="entry name" value="Rrp44_CSD1"/>
</dbReference>
<dbReference type="GO" id="GO:0000177">
    <property type="term" value="C:cytoplasmic exosome (RNase complex)"/>
    <property type="evidence" value="ECO:0007669"/>
    <property type="project" value="EnsemblFungi"/>
</dbReference>
<evidence type="ECO:0000256" key="14">
    <source>
        <dbReference type="SAM" id="MobiDB-lite"/>
    </source>
</evidence>
<sequence length="964" mass="107260">MLQSNTHVRKTKRGGVIKVVKELYLRDDVGCGLPGCAKCAKFNTNATLQKHASLVSLSTKHKTPHYLVPDTNVFVHQSALVLENDYRLDGTQGFTNVIVLQTVLEELRHRSEQIYERVRAMVKDSDKHFYVFSNELHRDTFIKKLKDESPNDRNDRAIRTACGWYAKHVPAGVSAVLMTDDADNKRKAGAEGLFAYSVRDYVESMTSFPELVDMIAAVDDNDDGGKKFTYPDHLTPSQITAGLKSGAFCQGSLGISFHNFLEGSIYTKINGVDASVKIIGRSNLNRAVHGDIVAVKILPKAEWLREGDNVVIEAEEDDENLDKIDPNTLLDPSTAPALDEDEPDSMETDENEPKPAKKGDLIQTGRIVGIIQRKWRPFCGTIETQKSSASGSQTVYFWPMDRRIPKIRIRTRQAKQLTSQRIMVAIDNWNKDSRYPNGHFVKTLGAVGDRKTETDVILLEHDVRFMPFSKQVLSYLPEEGEAWVVKEEDLVGRMDFRGLDVCSIDPPGCTDIDDALHARLLPNGNYEVGVHIADVSHFVKPGNAMDLEAATRGTTVYLVDRRIDMLPSLLGTKTLIFVYWEMTPDAQVIDCKYSKSVIRSRASLTYDAAQARLDDPTLTDPVSMGIKMLNKIAKKLRAQRMANGALVLASPEVRFSLDNDAKTLLTLVRASLVDFRVLIQVHVIGNIYVAKKIYSMFPTPQCCGNRHPKPAATNFETLIRAAGELGNKSLSESLDKALIRIMTTRCMMQAVYFCSGTLAEEDFWFALRSCTDIYTHFTSPIRRYADLVVHRTLAACIGYDKTYSADLVDKVKQSELTSRSSVELYTNLFFKGKTIQEEGFVIRIMKNGFSVIIPRFGIEGIVHSKAVANTLSCPATGAKISIFKKVIVRIQVEEAGHQAAQRSKLVVKLVEPRIPGLSVDGVPVKVDQVPEIVEIPGVGKVKTVGEDKVVASPSKKGRPKSNCQ</sequence>
<dbReference type="CDD" id="cd09862">
    <property type="entry name" value="PIN_Rrp44-like"/>
    <property type="match status" value="1"/>
</dbReference>
<keyword evidence="12" id="KW-0539">Nucleus</keyword>
<feature type="domain" description="RNB" evidence="16">
    <location>
        <begin position="493"/>
        <end position="799"/>
    </location>
</feature>
<accession>A0A1Y2CMG0</accession>
<dbReference type="GO" id="GO:0033621">
    <property type="term" value="P:nuclear mRNA surveillance of meiosis-specific transcripts"/>
    <property type="evidence" value="ECO:0007669"/>
    <property type="project" value="EnsemblFungi"/>
</dbReference>
<keyword evidence="18" id="KW-1185">Reference proteome</keyword>
<feature type="compositionally biased region" description="Acidic residues" evidence="14">
    <location>
        <begin position="338"/>
        <end position="350"/>
    </location>
</feature>
<dbReference type="Pfam" id="PF17849">
    <property type="entry name" value="OB_Dis3"/>
    <property type="match status" value="1"/>
</dbReference>
<evidence type="ECO:0000256" key="6">
    <source>
        <dbReference type="ARBA" id="ARBA00022552"/>
    </source>
</evidence>
<comment type="subcellular location">
    <subcellularLocation>
        <location evidence="3">Cytoplasm</location>
    </subcellularLocation>
    <subcellularLocation>
        <location evidence="2">Nucleus</location>
    </subcellularLocation>
</comment>
<dbReference type="GO" id="GO:0006397">
    <property type="term" value="P:mRNA processing"/>
    <property type="evidence" value="ECO:0007669"/>
    <property type="project" value="EnsemblFungi"/>
</dbReference>
<evidence type="ECO:0000256" key="10">
    <source>
        <dbReference type="ARBA" id="ARBA00022839"/>
    </source>
</evidence>
<evidence type="ECO:0000313" key="18">
    <source>
        <dbReference type="Proteomes" id="UP000193642"/>
    </source>
</evidence>
<evidence type="ECO:0000256" key="13">
    <source>
        <dbReference type="ARBA" id="ARBA00077930"/>
    </source>
</evidence>
<feature type="region of interest" description="Disordered" evidence="14">
    <location>
        <begin position="315"/>
        <end position="359"/>
    </location>
</feature>
<evidence type="ECO:0000313" key="17">
    <source>
        <dbReference type="EMBL" id="ORY48228.1"/>
    </source>
</evidence>